<evidence type="ECO:0000256" key="2">
    <source>
        <dbReference type="ARBA" id="ARBA00022670"/>
    </source>
</evidence>
<accession>A0A9J9Q9C5</accession>
<evidence type="ECO:0000256" key="1">
    <source>
        <dbReference type="ARBA" id="ARBA00008683"/>
    </source>
</evidence>
<reference evidence="7 8" key="1">
    <citation type="journal article" date="2010" name="J. Bacteriol.">
        <title>Completed genome sequence of the anaerobic iron-oxidizing bacterium Acidovorax ebreus strain TPSY.</title>
        <authorList>
            <person name="Byrne-Bailey K.G."/>
            <person name="Weber K.A."/>
            <person name="Chair A.H."/>
            <person name="Bose S."/>
            <person name="Knox T."/>
            <person name="Spanbauer T.L."/>
            <person name="Chertkov O."/>
            <person name="Coates J.D."/>
        </authorList>
    </citation>
    <scope>NUCLEOTIDE SEQUENCE [LARGE SCALE GENOMIC DNA]</scope>
    <source>
        <strain evidence="7 8">TPSY</strain>
    </source>
</reference>
<feature type="region of interest" description="Disordered" evidence="5">
    <location>
        <begin position="278"/>
        <end position="353"/>
    </location>
</feature>
<dbReference type="SUPFAM" id="SSF52096">
    <property type="entry name" value="ClpP/crotonase"/>
    <property type="match status" value="1"/>
</dbReference>
<protein>
    <submittedName>
        <fullName evidence="7">Peptidase S49</fullName>
    </submittedName>
</protein>
<evidence type="ECO:0000256" key="3">
    <source>
        <dbReference type="ARBA" id="ARBA00022801"/>
    </source>
</evidence>
<dbReference type="Pfam" id="PF01343">
    <property type="entry name" value="Peptidase_S49"/>
    <property type="match status" value="1"/>
</dbReference>
<dbReference type="InterPro" id="IPR029045">
    <property type="entry name" value="ClpP/crotonase-like_dom_sf"/>
</dbReference>
<evidence type="ECO:0000259" key="6">
    <source>
        <dbReference type="Pfam" id="PF01343"/>
    </source>
</evidence>
<dbReference type="PANTHER" id="PTHR33209:SF1">
    <property type="entry name" value="PEPTIDASE S49 DOMAIN-CONTAINING PROTEIN"/>
    <property type="match status" value="1"/>
</dbReference>
<proteinExistence type="inferred from homology"/>
<keyword evidence="4" id="KW-0720">Serine protease</keyword>
<evidence type="ECO:0000256" key="5">
    <source>
        <dbReference type="SAM" id="MobiDB-lite"/>
    </source>
</evidence>
<name>A0A9J9Q9C5_ACIET</name>
<dbReference type="KEGG" id="dia:Dtpsy_3206"/>
<feature type="domain" description="Peptidase S49" evidence="6">
    <location>
        <begin position="128"/>
        <end position="272"/>
    </location>
</feature>
<dbReference type="AlphaFoldDB" id="A0A9J9Q9C5"/>
<dbReference type="Gene3D" id="3.90.226.10">
    <property type="entry name" value="2-enoyl-CoA Hydratase, Chain A, domain 1"/>
    <property type="match status" value="1"/>
</dbReference>
<comment type="similarity">
    <text evidence="1">Belongs to the peptidase S49 family.</text>
</comment>
<evidence type="ECO:0000313" key="8">
    <source>
        <dbReference type="Proteomes" id="UP000000450"/>
    </source>
</evidence>
<dbReference type="GO" id="GO:0008236">
    <property type="term" value="F:serine-type peptidase activity"/>
    <property type="evidence" value="ECO:0007669"/>
    <property type="project" value="UniProtKB-KW"/>
</dbReference>
<keyword evidence="2" id="KW-0645">Protease</keyword>
<dbReference type="Proteomes" id="UP000000450">
    <property type="component" value="Chromosome"/>
</dbReference>
<evidence type="ECO:0000313" key="7">
    <source>
        <dbReference type="EMBL" id="ACM34637.1"/>
    </source>
</evidence>
<keyword evidence="3" id="KW-0378">Hydrolase</keyword>
<dbReference type="RefSeq" id="WP_015914455.1">
    <property type="nucleotide sequence ID" value="NC_011992.1"/>
</dbReference>
<dbReference type="CDD" id="cd07022">
    <property type="entry name" value="S49_Sppa_36K_type"/>
    <property type="match status" value="1"/>
</dbReference>
<organism evidence="7 8">
    <name type="scientific">Acidovorax ebreus (strain TPSY)</name>
    <name type="common">Diaphorobacter sp. (strain TPSY)</name>
    <dbReference type="NCBI Taxonomy" id="535289"/>
    <lineage>
        <taxon>Bacteria</taxon>
        <taxon>Pseudomonadati</taxon>
        <taxon>Pseudomonadota</taxon>
        <taxon>Betaproteobacteria</taxon>
        <taxon>Burkholderiales</taxon>
        <taxon>Comamonadaceae</taxon>
        <taxon>Diaphorobacter</taxon>
    </lineage>
</organism>
<evidence type="ECO:0000256" key="4">
    <source>
        <dbReference type="ARBA" id="ARBA00022825"/>
    </source>
</evidence>
<dbReference type="EMBL" id="CP001392">
    <property type="protein sequence ID" value="ACM34637.1"/>
    <property type="molecule type" value="Genomic_DNA"/>
</dbReference>
<dbReference type="PANTHER" id="PTHR33209">
    <property type="entry name" value="PROTEASE 4"/>
    <property type="match status" value="1"/>
</dbReference>
<sequence length="441" mass="45393">MTVLPHLAARLFGVPLAIHRPKLDVILSVFGARIGLTDMLVPADYAPTTRPLSPATGKVAVIPIHGTLVRRTSGLEAVSGLASYTSIAVQLDAALASPEVAAILLDVDSPGGESGGVFDLADRIRSASRIKPVWAVANDMAFSAAYALVSAASRVFVARTGGVGSIGVIAMHIDQSVKDAKDGVRYTAVFAGERKNDLNPHEPISGEAHAVLKAEVDRVYDLFVETVARHRGLDADAVRATEAGLFFGPDAVGAGLADAVGGFDDALSQLTQSLSPLPTQVASASQAGFRAAGPPQGRSTPLGGSEPQAQLGGHFCNHQMESSMNDRTDPAALDRPLADPAGNPPQPSATASTATAMTVADAVEIAQTCTLAGRTDLIAGFLEAQASPAKVRSQLLAAQADASPEITSRITPDAVRPAASNPLIDAAKQIAAQSTAFKKEI</sequence>
<feature type="compositionally biased region" description="Low complexity" evidence="5">
    <location>
        <begin position="330"/>
        <end position="341"/>
    </location>
</feature>
<dbReference type="InterPro" id="IPR002142">
    <property type="entry name" value="Peptidase_S49"/>
</dbReference>
<dbReference type="InterPro" id="IPR033855">
    <property type="entry name" value="Protein_C"/>
</dbReference>
<keyword evidence="8" id="KW-1185">Reference proteome</keyword>
<dbReference type="Gene3D" id="6.20.330.10">
    <property type="match status" value="1"/>
</dbReference>
<dbReference type="GO" id="GO:0006508">
    <property type="term" value="P:proteolysis"/>
    <property type="evidence" value="ECO:0007669"/>
    <property type="project" value="UniProtKB-KW"/>
</dbReference>
<gene>
    <name evidence="7" type="ordered locus">Dtpsy_3206</name>
</gene>